<feature type="transmembrane region" description="Helical" evidence="3">
    <location>
        <begin position="105"/>
        <end position="129"/>
    </location>
</feature>
<protein>
    <recommendedName>
        <fullName evidence="6">PF06541 family protein</fullName>
    </recommendedName>
</protein>
<keyword evidence="3" id="KW-0472">Membrane</keyword>
<feature type="transmembrane region" description="Helical" evidence="3">
    <location>
        <begin position="141"/>
        <end position="163"/>
    </location>
</feature>
<keyword evidence="3" id="KW-0812">Transmembrane</keyword>
<sequence>MYHYTAVQWLFFFFFYCFFGWCFESAYVSICKGKFVNRGFIRGPFLPLYGSGAIMMLLVSAPVRDNLVLVYAAGCIGATALEYVTGVVMEALFKVRYWDYSHKRFNFQGQICLSSTLCWGALTVLMSRFLHPAVERLVFRIPPAALAVIVTVVLVWFSVDFAFSFQAAMDLRDILVRAEQAKKELERMQKRLDVLIAVTGEELDSRKEALAQRNAQMREELLFRKEEFVSGKDDLLSGIEERFERLRRDMPGSELLKEKREELMELWEGFVGSRRVGEEKRETFLKGINRRRLLRSNPTMTSKRFQEALEELKKAADGYRKGASGKDPGKHSGENAPSGEAEKDRRDED</sequence>
<evidence type="ECO:0000313" key="5">
    <source>
        <dbReference type="Proteomes" id="UP000823891"/>
    </source>
</evidence>
<feature type="transmembrane region" description="Helical" evidence="3">
    <location>
        <begin position="69"/>
        <end position="93"/>
    </location>
</feature>
<comment type="caution">
    <text evidence="4">The sequence shown here is derived from an EMBL/GenBank/DDBJ whole genome shotgun (WGS) entry which is preliminary data.</text>
</comment>
<feature type="transmembrane region" description="Helical" evidence="3">
    <location>
        <begin position="6"/>
        <end position="23"/>
    </location>
</feature>
<dbReference type="InterPro" id="IPR010540">
    <property type="entry name" value="CmpB_TMEM229"/>
</dbReference>
<feature type="compositionally biased region" description="Basic and acidic residues" evidence="2">
    <location>
        <begin position="340"/>
        <end position="349"/>
    </location>
</feature>
<feature type="coiled-coil region" evidence="1">
    <location>
        <begin position="168"/>
        <end position="220"/>
    </location>
</feature>
<feature type="region of interest" description="Disordered" evidence="2">
    <location>
        <begin position="316"/>
        <end position="349"/>
    </location>
</feature>
<gene>
    <name evidence="4" type="ORF">H9761_07620</name>
</gene>
<dbReference type="Pfam" id="PF06541">
    <property type="entry name" value="ABC_trans_CmpB"/>
    <property type="match status" value="1"/>
</dbReference>
<feature type="transmembrane region" description="Helical" evidence="3">
    <location>
        <begin position="44"/>
        <end position="63"/>
    </location>
</feature>
<evidence type="ECO:0000313" key="4">
    <source>
        <dbReference type="EMBL" id="HJC23555.1"/>
    </source>
</evidence>
<evidence type="ECO:0000256" key="2">
    <source>
        <dbReference type="SAM" id="MobiDB-lite"/>
    </source>
</evidence>
<evidence type="ECO:0000256" key="3">
    <source>
        <dbReference type="SAM" id="Phobius"/>
    </source>
</evidence>
<dbReference type="EMBL" id="DWWS01000027">
    <property type="protein sequence ID" value="HJC23555.1"/>
    <property type="molecule type" value="Genomic_DNA"/>
</dbReference>
<accession>A0A9D2NF39</accession>
<evidence type="ECO:0008006" key="6">
    <source>
        <dbReference type="Google" id="ProtNLM"/>
    </source>
</evidence>
<dbReference type="AlphaFoldDB" id="A0A9D2NF39"/>
<dbReference type="Proteomes" id="UP000823891">
    <property type="component" value="Unassembled WGS sequence"/>
</dbReference>
<proteinExistence type="predicted"/>
<reference evidence="4" key="2">
    <citation type="submission" date="2021-04" db="EMBL/GenBank/DDBJ databases">
        <authorList>
            <person name="Gilroy R."/>
        </authorList>
    </citation>
    <scope>NUCLEOTIDE SEQUENCE</scope>
    <source>
        <strain evidence="4">USAMLcec2-132</strain>
    </source>
</reference>
<reference evidence="4" key="1">
    <citation type="journal article" date="2021" name="PeerJ">
        <title>Extensive microbial diversity within the chicken gut microbiome revealed by metagenomics and culture.</title>
        <authorList>
            <person name="Gilroy R."/>
            <person name="Ravi A."/>
            <person name="Getino M."/>
            <person name="Pursley I."/>
            <person name="Horton D.L."/>
            <person name="Alikhan N.F."/>
            <person name="Baker D."/>
            <person name="Gharbi K."/>
            <person name="Hall N."/>
            <person name="Watson M."/>
            <person name="Adriaenssens E.M."/>
            <person name="Foster-Nyarko E."/>
            <person name="Jarju S."/>
            <person name="Secka A."/>
            <person name="Antonio M."/>
            <person name="Oren A."/>
            <person name="Chaudhuri R.R."/>
            <person name="La Ragione R."/>
            <person name="Hildebrand F."/>
            <person name="Pallen M.J."/>
        </authorList>
    </citation>
    <scope>NUCLEOTIDE SEQUENCE</scope>
    <source>
        <strain evidence="4">USAMLcec2-132</strain>
    </source>
</reference>
<keyword evidence="1" id="KW-0175">Coiled coil</keyword>
<keyword evidence="3" id="KW-1133">Transmembrane helix</keyword>
<organism evidence="4 5">
    <name type="scientific">Candidatus Eisenbergiella merdavium</name>
    <dbReference type="NCBI Taxonomy" id="2838551"/>
    <lineage>
        <taxon>Bacteria</taxon>
        <taxon>Bacillati</taxon>
        <taxon>Bacillota</taxon>
        <taxon>Clostridia</taxon>
        <taxon>Lachnospirales</taxon>
        <taxon>Lachnospiraceae</taxon>
        <taxon>Eisenbergiella</taxon>
    </lineage>
</organism>
<evidence type="ECO:0000256" key="1">
    <source>
        <dbReference type="SAM" id="Coils"/>
    </source>
</evidence>
<name>A0A9D2NF39_9FIRM</name>